<dbReference type="InterPro" id="IPR001563">
    <property type="entry name" value="Peptidase_S10"/>
</dbReference>
<dbReference type="EMBL" id="MPUH01001271">
    <property type="protein sequence ID" value="OMJ68858.1"/>
    <property type="molecule type" value="Genomic_DNA"/>
</dbReference>
<gene>
    <name evidence="2" type="ORF">SteCoe_33569</name>
</gene>
<evidence type="ECO:0000256" key="1">
    <source>
        <dbReference type="ARBA" id="ARBA00009431"/>
    </source>
</evidence>
<keyword evidence="3" id="KW-1185">Reference proteome</keyword>
<dbReference type="SUPFAM" id="SSF53474">
    <property type="entry name" value="alpha/beta-Hydrolases"/>
    <property type="match status" value="1"/>
</dbReference>
<organism evidence="2 3">
    <name type="scientific">Stentor coeruleus</name>
    <dbReference type="NCBI Taxonomy" id="5963"/>
    <lineage>
        <taxon>Eukaryota</taxon>
        <taxon>Sar</taxon>
        <taxon>Alveolata</taxon>
        <taxon>Ciliophora</taxon>
        <taxon>Postciliodesmatophora</taxon>
        <taxon>Heterotrichea</taxon>
        <taxon>Heterotrichida</taxon>
        <taxon>Stentoridae</taxon>
        <taxon>Stentor</taxon>
    </lineage>
</organism>
<protein>
    <recommendedName>
        <fullName evidence="4">Carboxypeptidase</fullName>
    </recommendedName>
</protein>
<comment type="similarity">
    <text evidence="1">Belongs to the peptidase S10 family.</text>
</comment>
<dbReference type="AlphaFoldDB" id="A0A1R2AWG9"/>
<evidence type="ECO:0000313" key="2">
    <source>
        <dbReference type="EMBL" id="OMJ68858.1"/>
    </source>
</evidence>
<dbReference type="Gene3D" id="3.40.50.1820">
    <property type="entry name" value="alpha/beta hydrolase"/>
    <property type="match status" value="1"/>
</dbReference>
<dbReference type="PRINTS" id="PR00724">
    <property type="entry name" value="CRBOXYPTASEC"/>
</dbReference>
<sequence>MFWQFLLSAQIALSAPLTHLVTNLPGAPSYKFQIYSGYLQIPNSQGKELHYMFYTSQNSLLSDPVVLWLNGGPGCSSMEGAFMENGPFIFSETNNTMFTNPYSWNRIANMLYLEAPAGVGYSMMGNIVNNSTNDTQTASDNLQALLAWYSLFPEFKSNSFYIAGESYSGVYVPYLATYILQYNSQNPTTSIPIKGMLIGNPVTDWNVDADSAWPAFLYWHQIIDDSIYAPWVNLNCSLLWQSSPSCVPLSESMYDLFTGVNYYDIYRECIPEQPMYENHKRRWMIENLQGIDNCVPDNALILYMNNPKVRNALHINTTLGAWEECADLEYTMNMSGSYFLYPNLISTPNFIINIYSGDTDSSVPTEGTRAWINNLGLTTNIPWSEWYLNQQVAGMYTRYGTNFRFNTIRGAGHMCIQWLPAQGFAMFQNFLSGTDLPLSP</sequence>
<evidence type="ECO:0008006" key="4">
    <source>
        <dbReference type="Google" id="ProtNLM"/>
    </source>
</evidence>
<name>A0A1R2AWG9_9CILI</name>
<dbReference type="GO" id="GO:0004185">
    <property type="term" value="F:serine-type carboxypeptidase activity"/>
    <property type="evidence" value="ECO:0007669"/>
    <property type="project" value="InterPro"/>
</dbReference>
<dbReference type="Proteomes" id="UP000187209">
    <property type="component" value="Unassembled WGS sequence"/>
</dbReference>
<dbReference type="Pfam" id="PF00450">
    <property type="entry name" value="Peptidase_S10"/>
    <property type="match status" value="1"/>
</dbReference>
<proteinExistence type="inferred from homology"/>
<dbReference type="GO" id="GO:0006508">
    <property type="term" value="P:proteolysis"/>
    <property type="evidence" value="ECO:0007669"/>
    <property type="project" value="InterPro"/>
</dbReference>
<evidence type="ECO:0000313" key="3">
    <source>
        <dbReference type="Proteomes" id="UP000187209"/>
    </source>
</evidence>
<dbReference type="PANTHER" id="PTHR11802">
    <property type="entry name" value="SERINE PROTEASE FAMILY S10 SERINE CARBOXYPEPTIDASE"/>
    <property type="match status" value="1"/>
</dbReference>
<dbReference type="InterPro" id="IPR029058">
    <property type="entry name" value="AB_hydrolase_fold"/>
</dbReference>
<dbReference type="PANTHER" id="PTHR11802:SF201">
    <property type="entry name" value="CARBOXYPEPTIDASE"/>
    <property type="match status" value="1"/>
</dbReference>
<comment type="caution">
    <text evidence="2">The sequence shown here is derived from an EMBL/GenBank/DDBJ whole genome shotgun (WGS) entry which is preliminary data.</text>
</comment>
<reference evidence="2 3" key="1">
    <citation type="submission" date="2016-11" db="EMBL/GenBank/DDBJ databases">
        <title>The macronuclear genome of Stentor coeruleus: a giant cell with tiny introns.</title>
        <authorList>
            <person name="Slabodnick M."/>
            <person name="Ruby J.G."/>
            <person name="Reiff S.B."/>
            <person name="Swart E.C."/>
            <person name="Gosai S."/>
            <person name="Prabakaran S."/>
            <person name="Witkowska E."/>
            <person name="Larue G.E."/>
            <person name="Fisher S."/>
            <person name="Freeman R.M."/>
            <person name="Gunawardena J."/>
            <person name="Chu W."/>
            <person name="Stover N.A."/>
            <person name="Gregory B.D."/>
            <person name="Nowacki M."/>
            <person name="Derisi J."/>
            <person name="Roy S.W."/>
            <person name="Marshall W.F."/>
            <person name="Sood P."/>
        </authorList>
    </citation>
    <scope>NUCLEOTIDE SEQUENCE [LARGE SCALE GENOMIC DNA]</scope>
    <source>
        <strain evidence="2">WM001</strain>
    </source>
</reference>
<accession>A0A1R2AWG9</accession>
<dbReference type="OrthoDB" id="443318at2759"/>